<reference evidence="3 4" key="1">
    <citation type="submission" date="2018-09" db="EMBL/GenBank/DDBJ databases">
        <title>Complete genome sequence of Euzebya sp. DY32-46 isolated from seawater of Pacific Ocean.</title>
        <authorList>
            <person name="Xu L."/>
            <person name="Wu Y.-H."/>
            <person name="Xu X.-W."/>
        </authorList>
    </citation>
    <scope>NUCLEOTIDE SEQUENCE [LARGE SCALE GENOMIC DNA]</scope>
    <source>
        <strain evidence="3 4">DY32-46</strain>
    </source>
</reference>
<dbReference type="Proteomes" id="UP000264006">
    <property type="component" value="Chromosome"/>
</dbReference>
<sequence>MEVLAAVVGGVLVAGLVAVGARLRRRRDAALAEAYSAPEPEEDNDRSTLLGQVLSGSVDLLAGTVSGALRTLVQVAGAREDDGVVTLLFCDIEGSTRLNVELGDDRWAEVLRVHEHVSSEVVAQHRGRIVKTAGDGFMAVFRDPAAAVRAAVGLQEALAANPRIGVPLPARIGVHCGEVVGRGGDFYGTEVVRAARIADRAKGTETLVSEAVVDHAGDIDGVAFQPAGRVRLKGLPGRQPLRRVVLQPGRSRPTGPRRS</sequence>
<dbReference type="InterPro" id="IPR029787">
    <property type="entry name" value="Nucleotide_cyclase"/>
</dbReference>
<dbReference type="InterPro" id="IPR001054">
    <property type="entry name" value="A/G_cyclase"/>
</dbReference>
<dbReference type="PROSITE" id="PS50125">
    <property type="entry name" value="GUANYLATE_CYCLASE_2"/>
    <property type="match status" value="1"/>
</dbReference>
<proteinExistence type="inferred from homology"/>
<dbReference type="PANTHER" id="PTHR43081">
    <property type="entry name" value="ADENYLATE CYCLASE, TERMINAL-DIFFERENTIATION SPECIFIC-RELATED"/>
    <property type="match status" value="1"/>
</dbReference>
<dbReference type="InterPro" id="IPR050697">
    <property type="entry name" value="Adenylyl/Guanylyl_Cyclase_3/4"/>
</dbReference>
<dbReference type="GO" id="GO:0004016">
    <property type="term" value="F:adenylate cyclase activity"/>
    <property type="evidence" value="ECO:0007669"/>
    <property type="project" value="UniProtKB-ARBA"/>
</dbReference>
<accession>A0A346Y119</accession>
<dbReference type="SUPFAM" id="SSF55073">
    <property type="entry name" value="Nucleotide cyclase"/>
    <property type="match status" value="1"/>
</dbReference>
<evidence type="ECO:0000259" key="2">
    <source>
        <dbReference type="PROSITE" id="PS50125"/>
    </source>
</evidence>
<dbReference type="AlphaFoldDB" id="A0A346Y119"/>
<dbReference type="KEGG" id="euz:DVS28_a3493"/>
<dbReference type="EMBL" id="CP031165">
    <property type="protein sequence ID" value="AXV08166.1"/>
    <property type="molecule type" value="Genomic_DNA"/>
</dbReference>
<dbReference type="CDD" id="cd07302">
    <property type="entry name" value="CHD"/>
    <property type="match status" value="1"/>
</dbReference>
<dbReference type="GO" id="GO:0009190">
    <property type="term" value="P:cyclic nucleotide biosynthetic process"/>
    <property type="evidence" value="ECO:0007669"/>
    <property type="project" value="InterPro"/>
</dbReference>
<evidence type="ECO:0000256" key="1">
    <source>
        <dbReference type="ARBA" id="ARBA00005381"/>
    </source>
</evidence>
<comment type="similarity">
    <text evidence="1">Belongs to the adenylyl cyclase class-3 family.</text>
</comment>
<evidence type="ECO:0000313" key="3">
    <source>
        <dbReference type="EMBL" id="AXV08166.1"/>
    </source>
</evidence>
<feature type="domain" description="Guanylate cyclase" evidence="2">
    <location>
        <begin position="86"/>
        <end position="198"/>
    </location>
</feature>
<name>A0A346Y119_9ACTN</name>
<dbReference type="GO" id="GO:0035556">
    <property type="term" value="P:intracellular signal transduction"/>
    <property type="evidence" value="ECO:0007669"/>
    <property type="project" value="InterPro"/>
</dbReference>
<dbReference type="PANTHER" id="PTHR43081:SF1">
    <property type="entry name" value="ADENYLATE CYCLASE, TERMINAL-DIFFERENTIATION SPECIFIC"/>
    <property type="match status" value="1"/>
</dbReference>
<dbReference type="RefSeq" id="WP_164710674.1">
    <property type="nucleotide sequence ID" value="NZ_CP031165.1"/>
</dbReference>
<evidence type="ECO:0000313" key="4">
    <source>
        <dbReference type="Proteomes" id="UP000264006"/>
    </source>
</evidence>
<keyword evidence="4" id="KW-1185">Reference proteome</keyword>
<organism evidence="3 4">
    <name type="scientific">Euzebya pacifica</name>
    <dbReference type="NCBI Taxonomy" id="1608957"/>
    <lineage>
        <taxon>Bacteria</taxon>
        <taxon>Bacillati</taxon>
        <taxon>Actinomycetota</taxon>
        <taxon>Nitriliruptoria</taxon>
        <taxon>Euzebyales</taxon>
    </lineage>
</organism>
<dbReference type="Gene3D" id="3.30.70.1230">
    <property type="entry name" value="Nucleotide cyclase"/>
    <property type="match status" value="1"/>
</dbReference>
<dbReference type="Pfam" id="PF00211">
    <property type="entry name" value="Guanylate_cyc"/>
    <property type="match status" value="1"/>
</dbReference>
<protein>
    <submittedName>
        <fullName evidence="3">Adenylate cyclase</fullName>
    </submittedName>
</protein>
<gene>
    <name evidence="3" type="ORF">DVS28_a3493</name>
</gene>
<dbReference type="SMART" id="SM00044">
    <property type="entry name" value="CYCc"/>
    <property type="match status" value="1"/>
</dbReference>